<dbReference type="PANTHER" id="PTHR33498">
    <property type="entry name" value="TRANSPOSASE FOR INSERTION SEQUENCE ELEMENT IS1557"/>
    <property type="match status" value="1"/>
</dbReference>
<protein>
    <recommendedName>
        <fullName evidence="5">ISL3 family transposase</fullName>
    </recommendedName>
</protein>
<evidence type="ECO:0000259" key="2">
    <source>
        <dbReference type="Pfam" id="PF14690"/>
    </source>
</evidence>
<dbReference type="Proteomes" id="UP000255411">
    <property type="component" value="Chromosome"/>
</dbReference>
<dbReference type="Pfam" id="PF01610">
    <property type="entry name" value="DDE_Tnp_ISL3"/>
    <property type="match status" value="1"/>
</dbReference>
<accession>A0A345VMQ6</accession>
<dbReference type="InterPro" id="IPR002560">
    <property type="entry name" value="Transposase_DDE"/>
</dbReference>
<organism evidence="3 4">
    <name type="scientific">Streptococcus pluranimalium</name>
    <dbReference type="NCBI Taxonomy" id="82348"/>
    <lineage>
        <taxon>Bacteria</taxon>
        <taxon>Bacillati</taxon>
        <taxon>Bacillota</taxon>
        <taxon>Bacilli</taxon>
        <taxon>Lactobacillales</taxon>
        <taxon>Streptococcaceae</taxon>
        <taxon>Streptococcus</taxon>
    </lineage>
</organism>
<evidence type="ECO:0000313" key="3">
    <source>
        <dbReference type="EMBL" id="AXJ14008.1"/>
    </source>
</evidence>
<evidence type="ECO:0008006" key="5">
    <source>
        <dbReference type="Google" id="ProtNLM"/>
    </source>
</evidence>
<gene>
    <name evidence="3" type="ORF">Sp14A_21240</name>
</gene>
<evidence type="ECO:0000259" key="1">
    <source>
        <dbReference type="Pfam" id="PF01610"/>
    </source>
</evidence>
<feature type="domain" description="Transposase IS204/IS1001/IS1096/IS1165 DDE" evidence="1">
    <location>
        <begin position="155"/>
        <end position="222"/>
    </location>
</feature>
<proteinExistence type="predicted"/>
<dbReference type="AlphaFoldDB" id="A0A345VMQ6"/>
<dbReference type="InterPro" id="IPR029261">
    <property type="entry name" value="Transposase_Znf"/>
</dbReference>
<reference evidence="3 4" key="1">
    <citation type="submission" date="2017-07" db="EMBL/GenBank/DDBJ databases">
        <title>Streptococcus pluranimalium as cause of bovine abortion.</title>
        <authorList>
            <person name="Rodriguez Campos S."/>
            <person name="Gobeli Brawand S."/>
            <person name="Brodard I."/>
            <person name="Rychener L."/>
            <person name="Perreten V."/>
        </authorList>
    </citation>
    <scope>NUCLEOTIDE SEQUENCE [LARGE SCALE GENOMIC DNA]</scope>
    <source>
        <strain evidence="3 4">14A0014</strain>
    </source>
</reference>
<dbReference type="EMBL" id="CP022601">
    <property type="protein sequence ID" value="AXJ14008.1"/>
    <property type="molecule type" value="Genomic_DNA"/>
</dbReference>
<feature type="domain" description="Transposase IS204/IS1001/IS1096/IS1165 zinc-finger" evidence="2">
    <location>
        <begin position="41"/>
        <end position="85"/>
    </location>
</feature>
<sequence length="231" mass="26483">MELFKNTTDLIVLKDNNITISFILKHQTHIEIRAKLDYLAPACPFCCGNMIKYDFQKPSTIPILDVQSMPTLLKLKKRRFQCKSCHKVVVAQRSLVKRNCQISQPVWAKITQLLTESLSNAAIARQCHVSVATVQIQLENFQIKETFDKLPAVLSWDEFSRNKEQLAFIAQDFETRQIVTVLEDSKQTTIKNVFYKFPRKVRETVEVVTVDMSGCYIPIIKNLAILFLGSG</sequence>
<dbReference type="InterPro" id="IPR047951">
    <property type="entry name" value="Transpos_ISL3"/>
</dbReference>
<dbReference type="PANTHER" id="PTHR33498:SF1">
    <property type="entry name" value="TRANSPOSASE FOR INSERTION SEQUENCE ELEMENT IS1557"/>
    <property type="match status" value="1"/>
</dbReference>
<evidence type="ECO:0000313" key="4">
    <source>
        <dbReference type="Proteomes" id="UP000255411"/>
    </source>
</evidence>
<dbReference type="Pfam" id="PF14690">
    <property type="entry name" value="Zn_ribbon_ISL3"/>
    <property type="match status" value="1"/>
</dbReference>
<name>A0A345VMQ6_9STRE</name>